<keyword evidence="4" id="KW-0677">Repeat</keyword>
<organism evidence="14 15">
    <name type="scientific">Pinctada imbricata</name>
    <name type="common">Atlantic pearl-oyster</name>
    <name type="synonym">Pinctada martensii</name>
    <dbReference type="NCBI Taxonomy" id="66713"/>
    <lineage>
        <taxon>Eukaryota</taxon>
        <taxon>Metazoa</taxon>
        <taxon>Spiralia</taxon>
        <taxon>Lophotrochozoa</taxon>
        <taxon>Mollusca</taxon>
        <taxon>Bivalvia</taxon>
        <taxon>Autobranchia</taxon>
        <taxon>Pteriomorphia</taxon>
        <taxon>Pterioida</taxon>
        <taxon>Pterioidea</taxon>
        <taxon>Pteriidae</taxon>
        <taxon>Pinctada</taxon>
    </lineage>
</organism>
<evidence type="ECO:0000256" key="9">
    <source>
        <dbReference type="ARBA" id="ARBA00047899"/>
    </source>
</evidence>
<keyword evidence="3" id="KW-0808">Transferase</keyword>
<keyword evidence="6" id="KW-0418">Kinase</keyword>
<dbReference type="InterPro" id="IPR036770">
    <property type="entry name" value="Ankyrin_rpt-contain_sf"/>
</dbReference>
<comment type="catalytic activity">
    <reaction evidence="9">
        <text>L-threonyl-[protein] + ATP = O-phospho-L-threonyl-[protein] + ADP + H(+)</text>
        <dbReference type="Rhea" id="RHEA:46608"/>
        <dbReference type="Rhea" id="RHEA-COMP:11060"/>
        <dbReference type="Rhea" id="RHEA-COMP:11605"/>
        <dbReference type="ChEBI" id="CHEBI:15378"/>
        <dbReference type="ChEBI" id="CHEBI:30013"/>
        <dbReference type="ChEBI" id="CHEBI:30616"/>
        <dbReference type="ChEBI" id="CHEBI:61977"/>
        <dbReference type="ChEBI" id="CHEBI:456216"/>
        <dbReference type="EC" id="2.7.11.1"/>
    </reaction>
</comment>
<dbReference type="SUPFAM" id="SSF47986">
    <property type="entry name" value="DEATH domain"/>
    <property type="match status" value="1"/>
</dbReference>
<dbReference type="Pfam" id="PF16095">
    <property type="entry name" value="COR-A"/>
    <property type="match status" value="1"/>
</dbReference>
<dbReference type="Pfam" id="PF12796">
    <property type="entry name" value="Ank_2"/>
    <property type="match status" value="1"/>
</dbReference>
<dbReference type="Gene3D" id="3.40.50.300">
    <property type="entry name" value="P-loop containing nucleotide triphosphate hydrolases"/>
    <property type="match status" value="1"/>
</dbReference>
<dbReference type="AlphaFoldDB" id="A0AA88YQH9"/>
<dbReference type="InterPro" id="IPR032171">
    <property type="entry name" value="COR-A"/>
</dbReference>
<dbReference type="InterPro" id="IPR020859">
    <property type="entry name" value="ROC"/>
</dbReference>
<evidence type="ECO:0000313" key="14">
    <source>
        <dbReference type="EMBL" id="KAK3105708.1"/>
    </source>
</evidence>
<dbReference type="Gene3D" id="1.10.10.10">
    <property type="entry name" value="Winged helix-like DNA-binding domain superfamily/Winged helix DNA-binding domain"/>
    <property type="match status" value="1"/>
</dbReference>
<dbReference type="GO" id="GO:0031436">
    <property type="term" value="C:BRCA1-BARD1 complex"/>
    <property type="evidence" value="ECO:0007669"/>
    <property type="project" value="TreeGrafter"/>
</dbReference>
<evidence type="ECO:0000256" key="2">
    <source>
        <dbReference type="ARBA" id="ARBA00012513"/>
    </source>
</evidence>
<feature type="domain" description="Death" evidence="12">
    <location>
        <begin position="799"/>
        <end position="875"/>
    </location>
</feature>
<dbReference type="GO" id="GO:0004842">
    <property type="term" value="F:ubiquitin-protein transferase activity"/>
    <property type="evidence" value="ECO:0007669"/>
    <property type="project" value="TreeGrafter"/>
</dbReference>
<dbReference type="InterPro" id="IPR011029">
    <property type="entry name" value="DEATH-like_dom_sf"/>
</dbReference>
<dbReference type="InterPro" id="IPR027417">
    <property type="entry name" value="P-loop_NTPase"/>
</dbReference>
<comment type="caution">
    <text evidence="14">The sequence shown here is derived from an EMBL/GenBank/DDBJ whole genome shotgun (WGS) entry which is preliminary data.</text>
</comment>
<feature type="domain" description="Roc" evidence="13">
    <location>
        <begin position="150"/>
        <end position="371"/>
    </location>
</feature>
<evidence type="ECO:0000313" key="15">
    <source>
        <dbReference type="Proteomes" id="UP001186944"/>
    </source>
</evidence>
<dbReference type="SMART" id="SM00248">
    <property type="entry name" value="ANK"/>
    <property type="match status" value="2"/>
</dbReference>
<evidence type="ECO:0000256" key="5">
    <source>
        <dbReference type="ARBA" id="ARBA00022741"/>
    </source>
</evidence>
<feature type="repeat" description="ANK" evidence="11">
    <location>
        <begin position="69"/>
        <end position="98"/>
    </location>
</feature>
<dbReference type="PROSITE" id="PS51424">
    <property type="entry name" value="ROC"/>
    <property type="match status" value="1"/>
</dbReference>
<dbReference type="InterPro" id="IPR036388">
    <property type="entry name" value="WH-like_DNA-bd_sf"/>
</dbReference>
<evidence type="ECO:0000256" key="4">
    <source>
        <dbReference type="ARBA" id="ARBA00022737"/>
    </source>
</evidence>
<evidence type="ECO:0000256" key="7">
    <source>
        <dbReference type="ARBA" id="ARBA00022840"/>
    </source>
</evidence>
<dbReference type="PROSITE" id="PS50088">
    <property type="entry name" value="ANK_REPEAT"/>
    <property type="match status" value="2"/>
</dbReference>
<proteinExistence type="predicted"/>
<evidence type="ECO:0000256" key="3">
    <source>
        <dbReference type="ARBA" id="ARBA00022679"/>
    </source>
</evidence>
<evidence type="ECO:0000259" key="12">
    <source>
        <dbReference type="PROSITE" id="PS50017"/>
    </source>
</evidence>
<protein>
    <recommendedName>
        <fullName evidence="2">non-specific serine/threonine protein kinase</fullName>
        <ecNumber evidence="2">2.7.11.1</ecNumber>
    </recommendedName>
</protein>
<keyword evidence="7" id="KW-0067">ATP-binding</keyword>
<evidence type="ECO:0000256" key="10">
    <source>
        <dbReference type="ARBA" id="ARBA00048679"/>
    </source>
</evidence>
<dbReference type="Gene3D" id="3.30.70.1390">
    <property type="entry name" value="ROC domain from the Parkinson's disease-associated leucine-rich repeat kinase 2"/>
    <property type="match status" value="1"/>
</dbReference>
<sequence>MSESIYYAIQQGDEVEVRQHLQTGHAVNIRDSLRETPLHVAAKAGQTDVVNLLIQSGADVDAQNELLWTPLHKATFGESHEVVKTLIDAGALLSIKNKIGKSAKDYAHIQSRKIIEEYEELCAQIDKAPKEVKSLGRKATLKYLRALKDDSAESNVIRVMLVGHYGVGKTTIAISLLDKPVKHLDSTDGIEVYINQCLYDSENGTWHNRGQSDQVMFRLRNFIRLDITDFAGQLIYYTTHQTYLTCRGLYLLVFNLAMGLDGQVNDEHLYPGSNELQSVIDFLEYWIAMIVTYARGEEANFPKIVLIGTHLDEIKEEKLEMIKATVRRKFNDYIISSQLVVDDNLFINAKEMDAGTKKAIRNVILQEGMKYKEFGEQIPSSWIALQRKLMDLKKRNQYFVDFDVIQEINSTLEIPLDTDGLKLYLRYLHNMGYILYFNIPVLKEQIILDPKIVIDAMRCLITCKRFIFSLWMKSSLDVMRQSGKVQKLHILKMWKEKGKQGVSQHSELLLAVMQRLDLICEPMIFNKGRRVSPEFYLVPCMMNASIPKVPIEQLQQKSRLIITFSSETILPPAIFNRLVCSCLSFWEIFESHFYNGLVVLKSGRFHVMQMKRDIKQIEVIFANMDVTKRPDVQWCLAVKLFLKATIEQIIAVYSNSLDSPITCDSSAVDALVDAKKDEIREPRTKHAEHCKCEIEYDNFKLDDISLMRIAEQLRSVDLGILCAVLLNNSRFSDQVESDNMGLQGDVKAFYVLQEWKQRARNFTVSELRNLLRTHLRDALQYENIDAPPFESAILVSNVYEEFLSIAADHVTYKYIHIGLELGFTLAEIERLKIEQKNKVLGITRSMFEKWYRNNKDDATVLKLALIFKRCGLGSLQWMTEEFEMSKTTETRQSNIARSSASRCILS</sequence>
<comment type="cofactor">
    <cofactor evidence="1">
        <name>Mg(2+)</name>
        <dbReference type="ChEBI" id="CHEBI:18420"/>
    </cofactor>
</comment>
<dbReference type="Pfam" id="PF08477">
    <property type="entry name" value="Roc"/>
    <property type="match status" value="1"/>
</dbReference>
<evidence type="ECO:0000256" key="1">
    <source>
        <dbReference type="ARBA" id="ARBA00001946"/>
    </source>
</evidence>
<reference evidence="14" key="1">
    <citation type="submission" date="2019-08" db="EMBL/GenBank/DDBJ databases">
        <title>The improved chromosome-level genome for the pearl oyster Pinctada fucata martensii using PacBio sequencing and Hi-C.</title>
        <authorList>
            <person name="Zheng Z."/>
        </authorList>
    </citation>
    <scope>NUCLEOTIDE SEQUENCE</scope>
    <source>
        <strain evidence="14">ZZ-2019</strain>
        <tissue evidence="14">Adductor muscle</tissue>
    </source>
</reference>
<dbReference type="GO" id="GO:0005524">
    <property type="term" value="F:ATP binding"/>
    <property type="evidence" value="ECO:0007669"/>
    <property type="project" value="UniProtKB-KW"/>
</dbReference>
<evidence type="ECO:0000256" key="8">
    <source>
        <dbReference type="ARBA" id="ARBA00023043"/>
    </source>
</evidence>
<dbReference type="EC" id="2.7.11.1" evidence="2"/>
<dbReference type="SUPFAM" id="SSF48403">
    <property type="entry name" value="Ankyrin repeat"/>
    <property type="match status" value="1"/>
</dbReference>
<comment type="catalytic activity">
    <reaction evidence="10">
        <text>L-seryl-[protein] + ATP = O-phospho-L-seryl-[protein] + ADP + H(+)</text>
        <dbReference type="Rhea" id="RHEA:17989"/>
        <dbReference type="Rhea" id="RHEA-COMP:9863"/>
        <dbReference type="Rhea" id="RHEA-COMP:11604"/>
        <dbReference type="ChEBI" id="CHEBI:15378"/>
        <dbReference type="ChEBI" id="CHEBI:29999"/>
        <dbReference type="ChEBI" id="CHEBI:30616"/>
        <dbReference type="ChEBI" id="CHEBI:83421"/>
        <dbReference type="ChEBI" id="CHEBI:456216"/>
        <dbReference type="EC" id="2.7.11.1"/>
    </reaction>
</comment>
<dbReference type="Gene3D" id="1.25.40.20">
    <property type="entry name" value="Ankyrin repeat-containing domain"/>
    <property type="match status" value="1"/>
</dbReference>
<dbReference type="GO" id="GO:0016301">
    <property type="term" value="F:kinase activity"/>
    <property type="evidence" value="ECO:0007669"/>
    <property type="project" value="UniProtKB-KW"/>
</dbReference>
<gene>
    <name evidence="14" type="ORF">FSP39_003934</name>
</gene>
<dbReference type="PANTHER" id="PTHR24171:SF8">
    <property type="entry name" value="BRCA1-ASSOCIATED RING DOMAIN PROTEIN 1"/>
    <property type="match status" value="1"/>
</dbReference>
<evidence type="ECO:0000259" key="13">
    <source>
        <dbReference type="PROSITE" id="PS51424"/>
    </source>
</evidence>
<name>A0AA88YQH9_PINIB</name>
<dbReference type="InterPro" id="IPR000488">
    <property type="entry name" value="Death_dom"/>
</dbReference>
<dbReference type="GO" id="GO:0085020">
    <property type="term" value="P:protein K6-linked ubiquitination"/>
    <property type="evidence" value="ECO:0007669"/>
    <property type="project" value="TreeGrafter"/>
</dbReference>
<dbReference type="PROSITE" id="PS50017">
    <property type="entry name" value="DEATH_DOMAIN"/>
    <property type="match status" value="1"/>
</dbReference>
<accession>A0AA88YQH9</accession>
<dbReference type="GO" id="GO:0007165">
    <property type="term" value="P:signal transduction"/>
    <property type="evidence" value="ECO:0007669"/>
    <property type="project" value="InterPro"/>
</dbReference>
<dbReference type="Gene3D" id="1.10.533.10">
    <property type="entry name" value="Death Domain, Fas"/>
    <property type="match status" value="1"/>
</dbReference>
<dbReference type="PANTHER" id="PTHR24171">
    <property type="entry name" value="ANKYRIN REPEAT DOMAIN-CONTAINING PROTEIN 39-RELATED"/>
    <property type="match status" value="1"/>
</dbReference>
<keyword evidence="8 11" id="KW-0040">ANK repeat</keyword>
<keyword evidence="5" id="KW-0547">Nucleotide-binding</keyword>
<dbReference type="Proteomes" id="UP001186944">
    <property type="component" value="Unassembled WGS sequence"/>
</dbReference>
<dbReference type="PROSITE" id="PS50297">
    <property type="entry name" value="ANK_REP_REGION"/>
    <property type="match status" value="1"/>
</dbReference>
<dbReference type="CDD" id="cd01670">
    <property type="entry name" value="Death"/>
    <property type="match status" value="1"/>
</dbReference>
<evidence type="ECO:0000256" key="11">
    <source>
        <dbReference type="PROSITE-ProRule" id="PRU00023"/>
    </source>
</evidence>
<dbReference type="EMBL" id="VSWD01000003">
    <property type="protein sequence ID" value="KAK3105708.1"/>
    <property type="molecule type" value="Genomic_DNA"/>
</dbReference>
<keyword evidence="15" id="KW-1185">Reference proteome</keyword>
<feature type="repeat" description="ANK" evidence="11">
    <location>
        <begin position="33"/>
        <end position="65"/>
    </location>
</feature>
<dbReference type="GO" id="GO:0070531">
    <property type="term" value="C:BRCA1-A complex"/>
    <property type="evidence" value="ECO:0007669"/>
    <property type="project" value="TreeGrafter"/>
</dbReference>
<dbReference type="SUPFAM" id="SSF52540">
    <property type="entry name" value="P-loop containing nucleoside triphosphate hydrolases"/>
    <property type="match status" value="1"/>
</dbReference>
<dbReference type="InterPro" id="IPR002110">
    <property type="entry name" value="Ankyrin_rpt"/>
</dbReference>
<evidence type="ECO:0000256" key="6">
    <source>
        <dbReference type="ARBA" id="ARBA00022777"/>
    </source>
</evidence>